<dbReference type="AlphaFoldDB" id="W6QAG2"/>
<evidence type="ECO:0000313" key="1">
    <source>
        <dbReference type="EMBL" id="CDM33390.1"/>
    </source>
</evidence>
<accession>W6QAG2</accession>
<dbReference type="Proteomes" id="UP000030686">
    <property type="component" value="Unassembled WGS sequence"/>
</dbReference>
<protein>
    <submittedName>
        <fullName evidence="1">Genomic scaffold, ProqFM164S03</fullName>
    </submittedName>
</protein>
<proteinExistence type="predicted"/>
<sequence>MPKMTLGAEVNRISLTGPRIGALNAPVACVDPQIPNLQTQLKDMLGQRHVESLERPLHCRLIRFQLTTQTRPDPRHFSSAPSNS</sequence>
<gene>
    <name evidence="1" type="ORF">PROQFM164_S03g000114</name>
</gene>
<evidence type="ECO:0000313" key="2">
    <source>
        <dbReference type="Proteomes" id="UP000030686"/>
    </source>
</evidence>
<dbReference type="EMBL" id="HG792017">
    <property type="protein sequence ID" value="CDM33390.1"/>
    <property type="molecule type" value="Genomic_DNA"/>
</dbReference>
<reference evidence="1" key="1">
    <citation type="journal article" date="2014" name="Nat. Commun.">
        <title>Multiple recent horizontal transfers of a large genomic region in cheese making fungi.</title>
        <authorList>
            <person name="Cheeseman K."/>
            <person name="Ropars J."/>
            <person name="Renault P."/>
            <person name="Dupont J."/>
            <person name="Gouzy J."/>
            <person name="Branca A."/>
            <person name="Abraham A.L."/>
            <person name="Ceppi M."/>
            <person name="Conseiller E."/>
            <person name="Debuchy R."/>
            <person name="Malagnac F."/>
            <person name="Goarin A."/>
            <person name="Silar P."/>
            <person name="Lacoste S."/>
            <person name="Sallet E."/>
            <person name="Bensimon A."/>
            <person name="Giraud T."/>
            <person name="Brygoo Y."/>
        </authorList>
    </citation>
    <scope>NUCLEOTIDE SEQUENCE [LARGE SCALE GENOMIC DNA]</scope>
    <source>
        <strain evidence="1">FM164</strain>
    </source>
</reference>
<organism evidence="1 2">
    <name type="scientific">Penicillium roqueforti (strain FM164)</name>
    <dbReference type="NCBI Taxonomy" id="1365484"/>
    <lineage>
        <taxon>Eukaryota</taxon>
        <taxon>Fungi</taxon>
        <taxon>Dikarya</taxon>
        <taxon>Ascomycota</taxon>
        <taxon>Pezizomycotina</taxon>
        <taxon>Eurotiomycetes</taxon>
        <taxon>Eurotiomycetidae</taxon>
        <taxon>Eurotiales</taxon>
        <taxon>Aspergillaceae</taxon>
        <taxon>Penicillium</taxon>
    </lineage>
</organism>
<name>W6QAG2_PENRF</name>
<keyword evidence="2" id="KW-1185">Reference proteome</keyword>